<evidence type="ECO:0000256" key="5">
    <source>
        <dbReference type="ARBA" id="ARBA00022884"/>
    </source>
</evidence>
<accession>A0A2H3K6Y0</accession>
<evidence type="ECO:0000256" key="8">
    <source>
        <dbReference type="SAM" id="MobiDB-lite"/>
    </source>
</evidence>
<dbReference type="GO" id="GO:0000290">
    <property type="term" value="P:deadenylation-dependent decapping of nuclear-transcribed mRNA"/>
    <property type="evidence" value="ECO:0007669"/>
    <property type="project" value="InterPro"/>
</dbReference>
<feature type="region of interest" description="Disordered" evidence="8">
    <location>
        <begin position="323"/>
        <end position="358"/>
    </location>
</feature>
<feature type="region of interest" description="Disordered" evidence="8">
    <location>
        <begin position="35"/>
        <end position="113"/>
    </location>
</feature>
<proteinExistence type="inferred from homology"/>
<evidence type="ECO:0000256" key="6">
    <source>
        <dbReference type="ARBA" id="ARBA00023242"/>
    </source>
</evidence>
<dbReference type="OMA" id="YLEHSGH"/>
<reference evidence="10 11" key="1">
    <citation type="journal article" date="2012" name="Science">
        <title>The Paleozoic origin of enzymatic lignin decomposition reconstructed from 31 fungal genomes.</title>
        <authorList>
            <person name="Floudas D."/>
            <person name="Binder M."/>
            <person name="Riley R."/>
            <person name="Barry K."/>
            <person name="Blanchette R.A."/>
            <person name="Henrissat B."/>
            <person name="Martinez A.T."/>
            <person name="Otillar R."/>
            <person name="Spatafora J.W."/>
            <person name="Yadav J.S."/>
            <person name="Aerts A."/>
            <person name="Benoit I."/>
            <person name="Boyd A."/>
            <person name="Carlson A."/>
            <person name="Copeland A."/>
            <person name="Coutinho P.M."/>
            <person name="de Vries R.P."/>
            <person name="Ferreira P."/>
            <person name="Findley K."/>
            <person name="Foster B."/>
            <person name="Gaskell J."/>
            <person name="Glotzer D."/>
            <person name="Gorecki P."/>
            <person name="Heitman J."/>
            <person name="Hesse C."/>
            <person name="Hori C."/>
            <person name="Igarashi K."/>
            <person name="Jurgens J.A."/>
            <person name="Kallen N."/>
            <person name="Kersten P."/>
            <person name="Kohler A."/>
            <person name="Kuees U."/>
            <person name="Kumar T.K.A."/>
            <person name="Kuo A."/>
            <person name="LaButti K."/>
            <person name="Larrondo L.F."/>
            <person name="Lindquist E."/>
            <person name="Ling A."/>
            <person name="Lombard V."/>
            <person name="Lucas S."/>
            <person name="Lundell T."/>
            <person name="Martin R."/>
            <person name="McLaughlin D.J."/>
            <person name="Morgenstern I."/>
            <person name="Morin E."/>
            <person name="Murat C."/>
            <person name="Nagy L.G."/>
            <person name="Nolan M."/>
            <person name="Ohm R.A."/>
            <person name="Patyshakuliyeva A."/>
            <person name="Rokas A."/>
            <person name="Ruiz-Duenas F.J."/>
            <person name="Sabat G."/>
            <person name="Salamov A."/>
            <person name="Samejima M."/>
            <person name="Schmutz J."/>
            <person name="Slot J.C."/>
            <person name="St John F."/>
            <person name="Stenlid J."/>
            <person name="Sun H."/>
            <person name="Sun S."/>
            <person name="Syed K."/>
            <person name="Tsang A."/>
            <person name="Wiebenga A."/>
            <person name="Young D."/>
            <person name="Pisabarro A."/>
            <person name="Eastwood D.C."/>
            <person name="Martin F."/>
            <person name="Cullen D."/>
            <person name="Grigoriev I.V."/>
            <person name="Hibbett D.S."/>
        </authorList>
    </citation>
    <scope>NUCLEOTIDE SEQUENCE [LARGE SCALE GENOMIC DNA]</scope>
    <source>
        <strain evidence="10 11">MD-104</strain>
    </source>
</reference>
<evidence type="ECO:0000256" key="1">
    <source>
        <dbReference type="ARBA" id="ARBA00004123"/>
    </source>
</evidence>
<feature type="region of interest" description="Disordered" evidence="8">
    <location>
        <begin position="125"/>
        <end position="153"/>
    </location>
</feature>
<feature type="domain" description="mRNA decay factor PAT1" evidence="9">
    <location>
        <begin position="611"/>
        <end position="948"/>
    </location>
</feature>
<dbReference type="Pfam" id="PF09770">
    <property type="entry name" value="PAT1"/>
    <property type="match status" value="2"/>
</dbReference>
<dbReference type="GO" id="GO:0033962">
    <property type="term" value="P:P-body assembly"/>
    <property type="evidence" value="ECO:0007669"/>
    <property type="project" value="TreeGrafter"/>
</dbReference>
<dbReference type="InterPro" id="IPR019167">
    <property type="entry name" value="PAT1_dom"/>
</dbReference>
<evidence type="ECO:0000259" key="9">
    <source>
        <dbReference type="Pfam" id="PF09770"/>
    </source>
</evidence>
<feature type="compositionally biased region" description="Basic and acidic residues" evidence="8">
    <location>
        <begin position="594"/>
        <end position="616"/>
    </location>
</feature>
<evidence type="ECO:0000313" key="11">
    <source>
        <dbReference type="Proteomes" id="UP000218811"/>
    </source>
</evidence>
<dbReference type="EMBL" id="KB468157">
    <property type="protein sequence ID" value="PCH44187.1"/>
    <property type="molecule type" value="Genomic_DNA"/>
</dbReference>
<keyword evidence="7" id="KW-0175">Coiled coil</keyword>
<sequence length="959" mass="108158">MSFFGFEQTLDLEAEKRKILQGGFGEEDVPVYNWGEESYDGLGDQLQEGGDELNDETFGGAGAVGKDFDFSNTGLPSDGRPAPSEPPPPRATTQPKLQQPEPQNASSQSRPALSFETAWNDKSPFSVLQGMSGAGRPSDHTRASTQNTKFSPFGADAHATGAISIGGESQKGLHTLEEVEAQMRLRAAQQQQQQQPSIPQSHLANQVRETQLREEAHLREVQLRENQLLRDAQLRGQIPRQGTPQHAATPPPRMHPHSQSPRFHQQQQQHQINMIQQQQHQQRQLLELQELRERQQQRQLLQLQEQLRLEELERQRQLRLQQAQTTGQLHTPKLQQRHASGRLSPSLSDRHQLGRSSPAVPLEMPFQQSLPFLTQDIQQQQRMLAQMAQEEFLNSMQGRPPIEDPLRDERDLQIAVDLEMQRKIREQELADEKRRIKQEKIAYMSRYNDLMTQSDKDFITRIQVSQLVTPDPFSDDYYAQVFTSNMLFRMNVQSQDERVLKFGSIGGVGLGVLHRGAGRRPNAMQRMEAQVERIVNNARTREKEKMSLNHLQGALGKTSGRSYKAAPRQLLQVDAGSVSPSPSHPALPSHAHISKADATKHEDKDKAEGTKEETKNGVEAPASVASSDSFERQKPMTQRETLMAIEYLYDIVLETDQLVRDEPQDEEVHEEWSFIDHIDQMWKGLRVDSPLEISIPHPFISLMGPLKGKRLLPRVARYLDTQQMLTVLTLIVACFNQLDVVAKAHLLDTLDNSDERTELENQTYEFVACVVGSVLPVATKASWEIVCGLLRILDDRNDIVVVAQTRPGIALLTAFFARLETIQQNAAAGDISEMPTSEEQMKWQILFDRLLHKLAPTLQFIFPSVRISVAHGIHRLSVPNADERDKKVWQVLATMALLASGEQHSLLVASLRDVVLETINSVREGALTAEEKRARLINTDLFLNAMGLSSSQILSAPQM</sequence>
<organism evidence="10 11">
    <name type="scientific">Wolfiporia cocos (strain MD-104)</name>
    <name type="common">Brown rot fungus</name>
    <dbReference type="NCBI Taxonomy" id="742152"/>
    <lineage>
        <taxon>Eukaryota</taxon>
        <taxon>Fungi</taxon>
        <taxon>Dikarya</taxon>
        <taxon>Basidiomycota</taxon>
        <taxon>Agaricomycotina</taxon>
        <taxon>Agaricomycetes</taxon>
        <taxon>Polyporales</taxon>
        <taxon>Phaeolaceae</taxon>
        <taxon>Wolfiporia</taxon>
    </lineage>
</organism>
<dbReference type="PANTHER" id="PTHR21551">
    <property type="entry name" value="TOPOISOMERASE II-ASSOCIATED PROTEIN PAT1"/>
    <property type="match status" value="1"/>
</dbReference>
<feature type="compositionally biased region" description="Low complexity" evidence="8">
    <location>
        <begin position="579"/>
        <end position="591"/>
    </location>
</feature>
<dbReference type="GO" id="GO:0003723">
    <property type="term" value="F:RNA binding"/>
    <property type="evidence" value="ECO:0007669"/>
    <property type="project" value="UniProtKB-KW"/>
</dbReference>
<dbReference type="GO" id="GO:0000932">
    <property type="term" value="C:P-body"/>
    <property type="evidence" value="ECO:0007669"/>
    <property type="project" value="UniProtKB-SubCell"/>
</dbReference>
<protein>
    <recommendedName>
        <fullName evidence="9">mRNA decay factor PAT1 domain-containing protein</fullName>
    </recommendedName>
</protein>
<evidence type="ECO:0000256" key="2">
    <source>
        <dbReference type="ARBA" id="ARBA00004201"/>
    </source>
</evidence>
<comment type="similarity">
    <text evidence="3">Belongs to the PAT1 family.</text>
</comment>
<dbReference type="AlphaFoldDB" id="A0A2H3K6Y0"/>
<comment type="subcellular location">
    <subcellularLocation>
        <location evidence="2">Cytoplasm</location>
        <location evidence="2">P-body</location>
    </subcellularLocation>
    <subcellularLocation>
        <location evidence="1">Nucleus</location>
    </subcellularLocation>
</comment>
<feature type="coiled-coil region" evidence="7">
    <location>
        <begin position="278"/>
        <end position="320"/>
    </location>
</feature>
<feature type="compositionally biased region" description="Polar residues" evidence="8">
    <location>
        <begin position="96"/>
        <end position="111"/>
    </location>
</feature>
<feature type="region of interest" description="Disordered" evidence="8">
    <location>
        <begin position="235"/>
        <end position="278"/>
    </location>
</feature>
<dbReference type="InterPro" id="IPR039900">
    <property type="entry name" value="Pat1-like"/>
</dbReference>
<dbReference type="PANTHER" id="PTHR21551:SF0">
    <property type="entry name" value="PROTEIN ASSOCIATED WITH TOPO II RELATED-1, ISOFORM A"/>
    <property type="match status" value="1"/>
</dbReference>
<evidence type="ECO:0000256" key="7">
    <source>
        <dbReference type="SAM" id="Coils"/>
    </source>
</evidence>
<dbReference type="GO" id="GO:0005634">
    <property type="term" value="C:nucleus"/>
    <property type="evidence" value="ECO:0007669"/>
    <property type="project" value="UniProtKB-SubCell"/>
</dbReference>
<feature type="compositionally biased region" description="Polar residues" evidence="8">
    <location>
        <begin position="323"/>
        <end position="334"/>
    </location>
</feature>
<dbReference type="OrthoDB" id="74835at2759"/>
<name>A0A2H3K6Y0_WOLCO</name>
<keyword evidence="5" id="KW-0694">RNA-binding</keyword>
<feature type="region of interest" description="Disordered" evidence="8">
    <location>
        <begin position="574"/>
        <end position="635"/>
    </location>
</feature>
<gene>
    <name evidence="10" type="ORF">WOLCODRAFT_76293</name>
</gene>
<feature type="domain" description="mRNA decay factor PAT1" evidence="9">
    <location>
        <begin position="1"/>
        <end position="591"/>
    </location>
</feature>
<evidence type="ECO:0000313" key="10">
    <source>
        <dbReference type="EMBL" id="PCH44187.1"/>
    </source>
</evidence>
<dbReference type="Proteomes" id="UP000218811">
    <property type="component" value="Unassembled WGS sequence"/>
</dbReference>
<keyword evidence="6" id="KW-0539">Nucleus</keyword>
<evidence type="ECO:0000256" key="4">
    <source>
        <dbReference type="ARBA" id="ARBA00022490"/>
    </source>
</evidence>
<keyword evidence="4" id="KW-0963">Cytoplasm</keyword>
<keyword evidence="11" id="KW-1185">Reference proteome</keyword>
<dbReference type="STRING" id="742152.A0A2H3K6Y0"/>
<feature type="compositionally biased region" description="Low complexity" evidence="8">
    <location>
        <begin position="265"/>
        <end position="278"/>
    </location>
</feature>
<evidence type="ECO:0000256" key="3">
    <source>
        <dbReference type="ARBA" id="ARBA00009138"/>
    </source>
</evidence>